<gene>
    <name evidence="1" type="ORF">Ocin01_16625</name>
</gene>
<proteinExistence type="predicted"/>
<dbReference type="AlphaFoldDB" id="A0A1D2MAN4"/>
<protein>
    <submittedName>
        <fullName evidence="1">Uncharacterized protein</fullName>
    </submittedName>
</protein>
<organism evidence="1 2">
    <name type="scientific">Orchesella cincta</name>
    <name type="common">Springtail</name>
    <name type="synonym">Podura cincta</name>
    <dbReference type="NCBI Taxonomy" id="48709"/>
    <lineage>
        <taxon>Eukaryota</taxon>
        <taxon>Metazoa</taxon>
        <taxon>Ecdysozoa</taxon>
        <taxon>Arthropoda</taxon>
        <taxon>Hexapoda</taxon>
        <taxon>Collembola</taxon>
        <taxon>Entomobryomorpha</taxon>
        <taxon>Entomobryoidea</taxon>
        <taxon>Orchesellidae</taxon>
        <taxon>Orchesellinae</taxon>
        <taxon>Orchesella</taxon>
    </lineage>
</organism>
<sequence length="226" mass="25810">MKLSFSYSKSDSITLRFTRSSSVLEVTAHGEALDRFLDDHSKKNLRIYFDATFDDGFTLSCDSVPEFDAKSTAFQLEKRCRYFQDCMTIDPTTMFKDGQLYTGKFSLEILSQDAFDFKNYHLILPSLLTVMFASLVTKCFWPHSSGQNVSNQVYGDSRKVCQNEGIGEGRQSIHELFLCTNGKVGLKSLKEKALKFVEPRRDELANSTVFQEFLTDDAEKFLKLLD</sequence>
<reference evidence="1 2" key="1">
    <citation type="journal article" date="2016" name="Genome Biol. Evol.">
        <title>Gene Family Evolution Reflects Adaptation to Soil Environmental Stressors in the Genome of the Collembolan Orchesella cincta.</title>
        <authorList>
            <person name="Faddeeva-Vakhrusheva A."/>
            <person name="Derks M.F."/>
            <person name="Anvar S.Y."/>
            <person name="Agamennone V."/>
            <person name="Suring W."/>
            <person name="Smit S."/>
            <person name="van Straalen N.M."/>
            <person name="Roelofs D."/>
        </authorList>
    </citation>
    <scope>NUCLEOTIDE SEQUENCE [LARGE SCALE GENOMIC DNA]</scope>
    <source>
        <tissue evidence="1">Mixed pool</tissue>
    </source>
</reference>
<accession>A0A1D2MAN4</accession>
<name>A0A1D2MAN4_ORCCI</name>
<dbReference type="Proteomes" id="UP000094527">
    <property type="component" value="Unassembled WGS sequence"/>
</dbReference>
<evidence type="ECO:0000313" key="1">
    <source>
        <dbReference type="EMBL" id="ODM90058.1"/>
    </source>
</evidence>
<comment type="caution">
    <text evidence="1">The sequence shown here is derived from an EMBL/GenBank/DDBJ whole genome shotgun (WGS) entry which is preliminary data.</text>
</comment>
<dbReference type="EMBL" id="LJIJ01002198">
    <property type="protein sequence ID" value="ODM90058.1"/>
    <property type="molecule type" value="Genomic_DNA"/>
</dbReference>
<evidence type="ECO:0000313" key="2">
    <source>
        <dbReference type="Proteomes" id="UP000094527"/>
    </source>
</evidence>
<keyword evidence="2" id="KW-1185">Reference proteome</keyword>